<dbReference type="Pfam" id="PF13240">
    <property type="entry name" value="Zn_Ribbon_1"/>
    <property type="match status" value="1"/>
</dbReference>
<sequence>MGYYDACGTELDDEMNYCSNCGQSVKAPGPDTNPEGKSPFGDGVFSLSLGYSFRSDKRPLVISGG</sequence>
<proteinExistence type="predicted"/>
<dbReference type="RefSeq" id="WP_092688113.1">
    <property type="nucleotide sequence ID" value="NZ_FNBK01000002.1"/>
</dbReference>
<keyword evidence="3" id="KW-1185">Reference proteome</keyword>
<feature type="domain" description="Zinc-ribbon" evidence="1">
    <location>
        <begin position="7"/>
        <end position="24"/>
    </location>
</feature>
<dbReference type="AlphaFoldDB" id="A0A1G7GWX2"/>
<evidence type="ECO:0000313" key="2">
    <source>
        <dbReference type="EMBL" id="SDE92646.1"/>
    </source>
</evidence>
<evidence type="ECO:0000259" key="1">
    <source>
        <dbReference type="Pfam" id="PF13240"/>
    </source>
</evidence>
<dbReference type="STRING" id="660518.SAMN05216218_102220"/>
<reference evidence="3" key="1">
    <citation type="submission" date="2016-10" db="EMBL/GenBank/DDBJ databases">
        <authorList>
            <person name="Varghese N."/>
            <person name="Submissions S."/>
        </authorList>
    </citation>
    <scope>NUCLEOTIDE SEQUENCE [LARGE SCALE GENOMIC DNA]</scope>
    <source>
        <strain evidence="3">IBRC-M 10760</strain>
    </source>
</reference>
<name>A0A1G7GWX2_9EURY</name>
<protein>
    <submittedName>
        <fullName evidence="2">Zinc-ribbon domain-containing protein</fullName>
    </submittedName>
</protein>
<dbReference type="InterPro" id="IPR026870">
    <property type="entry name" value="Zinc_ribbon_dom"/>
</dbReference>
<dbReference type="Proteomes" id="UP000199076">
    <property type="component" value="Unassembled WGS sequence"/>
</dbReference>
<evidence type="ECO:0000313" key="3">
    <source>
        <dbReference type="Proteomes" id="UP000199076"/>
    </source>
</evidence>
<gene>
    <name evidence="2" type="ORF">SAMN05216218_102220</name>
</gene>
<dbReference type="EMBL" id="FNBK01000002">
    <property type="protein sequence ID" value="SDE92646.1"/>
    <property type="molecule type" value="Genomic_DNA"/>
</dbReference>
<organism evidence="2 3">
    <name type="scientific">Halorientalis regularis</name>
    <dbReference type="NCBI Taxonomy" id="660518"/>
    <lineage>
        <taxon>Archaea</taxon>
        <taxon>Methanobacteriati</taxon>
        <taxon>Methanobacteriota</taxon>
        <taxon>Stenosarchaea group</taxon>
        <taxon>Halobacteria</taxon>
        <taxon>Halobacteriales</taxon>
        <taxon>Haloarculaceae</taxon>
        <taxon>Halorientalis</taxon>
    </lineage>
</organism>
<accession>A0A1G7GWX2</accession>